<name>A0A0E9VAR7_ANGAN</name>
<evidence type="ECO:0000313" key="1">
    <source>
        <dbReference type="EMBL" id="JAH75209.1"/>
    </source>
</evidence>
<accession>A0A0E9VAR7</accession>
<dbReference type="EMBL" id="GBXM01033368">
    <property type="protein sequence ID" value="JAH75209.1"/>
    <property type="molecule type" value="Transcribed_RNA"/>
</dbReference>
<organism evidence="1">
    <name type="scientific">Anguilla anguilla</name>
    <name type="common">European freshwater eel</name>
    <name type="synonym">Muraena anguilla</name>
    <dbReference type="NCBI Taxonomy" id="7936"/>
    <lineage>
        <taxon>Eukaryota</taxon>
        <taxon>Metazoa</taxon>
        <taxon>Chordata</taxon>
        <taxon>Craniata</taxon>
        <taxon>Vertebrata</taxon>
        <taxon>Euteleostomi</taxon>
        <taxon>Actinopterygii</taxon>
        <taxon>Neopterygii</taxon>
        <taxon>Teleostei</taxon>
        <taxon>Anguilliformes</taxon>
        <taxon>Anguillidae</taxon>
        <taxon>Anguilla</taxon>
    </lineage>
</organism>
<reference evidence="1" key="1">
    <citation type="submission" date="2014-11" db="EMBL/GenBank/DDBJ databases">
        <authorList>
            <person name="Amaro Gonzalez C."/>
        </authorList>
    </citation>
    <scope>NUCLEOTIDE SEQUENCE</scope>
</reference>
<dbReference type="AlphaFoldDB" id="A0A0E9VAR7"/>
<protein>
    <submittedName>
        <fullName evidence="1">Uncharacterized protein</fullName>
    </submittedName>
</protein>
<proteinExistence type="predicted"/>
<sequence>MMLVPPEKGLQGLEEVVCKNHLWKWIQSVRKRKYIVHVPRLVPENLVSAESNPV</sequence>
<reference evidence="1" key="2">
    <citation type="journal article" date="2015" name="Fish Shellfish Immunol.">
        <title>Early steps in the European eel (Anguilla anguilla)-Vibrio vulnificus interaction in the gills: Role of the RtxA13 toxin.</title>
        <authorList>
            <person name="Callol A."/>
            <person name="Pajuelo D."/>
            <person name="Ebbesson L."/>
            <person name="Teles M."/>
            <person name="MacKenzie S."/>
            <person name="Amaro C."/>
        </authorList>
    </citation>
    <scope>NUCLEOTIDE SEQUENCE</scope>
</reference>